<dbReference type="Proteomes" id="UP000516304">
    <property type="component" value="Chromosome TIRI35C"/>
</dbReference>
<name>A0A7G2DC02_9EURY</name>
<dbReference type="KEGG" id="tcq:TIRI35C_1527"/>
<dbReference type="EMBL" id="LR881183">
    <property type="protein sequence ID" value="CAD5244681.1"/>
    <property type="molecule type" value="Genomic_DNA"/>
</dbReference>
<organism evidence="1 2">
    <name type="scientific">Thermococcus camini</name>
    <dbReference type="NCBI Taxonomy" id="2016373"/>
    <lineage>
        <taxon>Archaea</taxon>
        <taxon>Methanobacteriati</taxon>
        <taxon>Methanobacteriota</taxon>
        <taxon>Thermococci</taxon>
        <taxon>Thermococcales</taxon>
        <taxon>Thermococcaceae</taxon>
        <taxon>Thermococcus</taxon>
    </lineage>
</organism>
<keyword evidence="2" id="KW-1185">Reference proteome</keyword>
<protein>
    <submittedName>
        <fullName evidence="1">Uncharacterized protein</fullName>
    </submittedName>
</protein>
<dbReference type="GeneID" id="58919271"/>
<accession>A0A7G2DC02</accession>
<sequence>MKGISRELVVGIFVGIAIGAVLSYALAVHDSTSGDIRTCPLVSHETLMEYRLMASPVSGEATARAAERAYLEQRSPNYPLELFREMYRDVPGRKEFIGLSYVFTNDNLLYGRFAISNETPPEFEFASPAPGMSQRIDGAGIITPKWAVIFVSLYDFRGMNGVEELRLIVPEEWKLMYYGGTGDILTGDVLRVRFSSMKRDNYVVLAFETDGSLDHPPQIEVVVDGDSYRLLRSYSST</sequence>
<dbReference type="RefSeq" id="WP_188203134.1">
    <property type="nucleotide sequence ID" value="NZ_LR881183.1"/>
</dbReference>
<gene>
    <name evidence="1" type="ORF">TIRI35C_1527</name>
</gene>
<proteinExistence type="predicted"/>
<evidence type="ECO:0000313" key="2">
    <source>
        <dbReference type="Proteomes" id="UP000516304"/>
    </source>
</evidence>
<dbReference type="AlphaFoldDB" id="A0A7G2DC02"/>
<evidence type="ECO:0000313" key="1">
    <source>
        <dbReference type="EMBL" id="CAD5244681.1"/>
    </source>
</evidence>
<reference evidence="1 2" key="1">
    <citation type="submission" date="2020-09" db="EMBL/GenBank/DDBJ databases">
        <authorList>
            <person name="Courtine D."/>
        </authorList>
    </citation>
    <scope>NUCLEOTIDE SEQUENCE [LARGE SCALE GENOMIC DNA]</scope>
    <source>
        <strain evidence="1 2">IRI35c</strain>
    </source>
</reference>